<dbReference type="GO" id="GO:0016020">
    <property type="term" value="C:membrane"/>
    <property type="evidence" value="ECO:0007669"/>
    <property type="project" value="UniProtKB-SubCell"/>
</dbReference>
<feature type="region of interest" description="Disordered" evidence="9">
    <location>
        <begin position="1241"/>
        <end position="1267"/>
    </location>
</feature>
<dbReference type="InterPro" id="IPR019572">
    <property type="entry name" value="UBA_E1_SCCH"/>
</dbReference>
<dbReference type="UniPathway" id="UPA00143"/>
<evidence type="ECO:0000256" key="1">
    <source>
        <dbReference type="ARBA" id="ARBA00004141"/>
    </source>
</evidence>
<dbReference type="InterPro" id="IPR036869">
    <property type="entry name" value="J_dom_sf"/>
</dbReference>
<dbReference type="InterPro" id="IPR018965">
    <property type="entry name" value="Ub-activating_enz_E1_C"/>
</dbReference>
<dbReference type="Pfam" id="PF10585">
    <property type="entry name" value="UBA_E1_SCCH"/>
    <property type="match status" value="1"/>
</dbReference>
<dbReference type="Gene3D" id="1.20.1250.20">
    <property type="entry name" value="MFS general substrate transporter like domains"/>
    <property type="match status" value="2"/>
</dbReference>
<feature type="compositionally biased region" description="Basic residues" evidence="9">
    <location>
        <begin position="791"/>
        <end position="810"/>
    </location>
</feature>
<evidence type="ECO:0000256" key="9">
    <source>
        <dbReference type="SAM" id="MobiDB-lite"/>
    </source>
</evidence>
<evidence type="ECO:0000259" key="12">
    <source>
        <dbReference type="PROSITE" id="PS50850"/>
    </source>
</evidence>
<dbReference type="InterPro" id="IPR038252">
    <property type="entry name" value="UBA_E1_C_sf"/>
</dbReference>
<feature type="compositionally biased region" description="Low complexity" evidence="9">
    <location>
        <begin position="861"/>
        <end position="871"/>
    </location>
</feature>
<keyword evidence="5" id="KW-0547">Nucleotide-binding</keyword>
<evidence type="ECO:0000256" key="5">
    <source>
        <dbReference type="ARBA" id="ARBA00022741"/>
    </source>
</evidence>
<feature type="transmembrane region" description="Helical" evidence="10">
    <location>
        <begin position="21"/>
        <end position="39"/>
    </location>
</feature>
<protein>
    <submittedName>
        <fullName evidence="13">Ubiquitin-like modifier-activating enzyme 1</fullName>
    </submittedName>
</protein>
<evidence type="ECO:0000256" key="6">
    <source>
        <dbReference type="ARBA" id="ARBA00022786"/>
    </source>
</evidence>
<dbReference type="InterPro" id="IPR018253">
    <property type="entry name" value="DnaJ_domain_CS"/>
</dbReference>
<accession>A0A1Q9DYX5</accession>
<dbReference type="OrthoDB" id="2985014at2759"/>
<evidence type="ECO:0000256" key="2">
    <source>
        <dbReference type="ARBA" id="ARBA00004906"/>
    </source>
</evidence>
<feature type="region of interest" description="Disordered" evidence="9">
    <location>
        <begin position="785"/>
        <end position="915"/>
    </location>
</feature>
<organism evidence="13 14">
    <name type="scientific">Symbiodinium microadriaticum</name>
    <name type="common">Dinoflagellate</name>
    <name type="synonym">Zooxanthella microadriatica</name>
    <dbReference type="NCBI Taxonomy" id="2951"/>
    <lineage>
        <taxon>Eukaryota</taxon>
        <taxon>Sar</taxon>
        <taxon>Alveolata</taxon>
        <taxon>Dinophyceae</taxon>
        <taxon>Suessiales</taxon>
        <taxon>Symbiodiniaceae</taxon>
        <taxon>Symbiodinium</taxon>
    </lineage>
</organism>
<dbReference type="Pfam" id="PF09358">
    <property type="entry name" value="E1_UFD"/>
    <property type="match status" value="1"/>
</dbReference>
<dbReference type="Gene3D" id="3.10.290.60">
    <property type="entry name" value="Ubiquitin-activating enzyme E1, UFD domain"/>
    <property type="match status" value="1"/>
</dbReference>
<dbReference type="InterPro" id="IPR011701">
    <property type="entry name" value="MFS"/>
</dbReference>
<evidence type="ECO:0000256" key="7">
    <source>
        <dbReference type="ARBA" id="ARBA00022840"/>
    </source>
</evidence>
<dbReference type="FunFam" id="1.10.10.2660:FF:000001">
    <property type="entry name" value="Ubiquitin-activating enzyme E1 1"/>
    <property type="match status" value="1"/>
</dbReference>
<proteinExistence type="inferred from homology"/>
<dbReference type="InterPro" id="IPR032420">
    <property type="entry name" value="E1_4HB"/>
</dbReference>
<dbReference type="GO" id="GO:0005524">
    <property type="term" value="F:ATP binding"/>
    <property type="evidence" value="ECO:0007669"/>
    <property type="project" value="UniProtKB-KW"/>
</dbReference>
<feature type="transmembrane region" description="Helical" evidence="10">
    <location>
        <begin position="59"/>
        <end position="78"/>
    </location>
</feature>
<dbReference type="Pfam" id="PF16191">
    <property type="entry name" value="E1_4HB"/>
    <property type="match status" value="1"/>
</dbReference>
<keyword evidence="10" id="KW-0472">Membrane</keyword>
<comment type="subcellular location">
    <subcellularLocation>
        <location evidence="1">Membrane</location>
        <topology evidence="1">Multi-pass membrane protein</topology>
    </subcellularLocation>
</comment>
<comment type="similarity">
    <text evidence="3">Belongs to the ubiquitin-activating E1 family.</text>
</comment>
<dbReference type="Pfam" id="PF00899">
    <property type="entry name" value="ThiF"/>
    <property type="match status" value="2"/>
</dbReference>
<dbReference type="GO" id="GO:0005737">
    <property type="term" value="C:cytoplasm"/>
    <property type="evidence" value="ECO:0007669"/>
    <property type="project" value="TreeGrafter"/>
</dbReference>
<feature type="compositionally biased region" description="Gly residues" evidence="9">
    <location>
        <begin position="741"/>
        <end position="750"/>
    </location>
</feature>
<sequence>MRKAAPAESLSMLATQAAWKIKKRLLPIFVLVTVANYLDRGNISYAAEGLKQRLGLDDVGYGAASSALFYTYVCFQWPHAWIAKRLGVRLWLAVVIALWGCATLLTAWVDSATELVLSRLLIGFAEAGSFPLIYMHLDSYLPAEEVSRSWSVIVAASQVASIVSGPLAAGLIQLPVNRMVSAHWEWLFVVEGFFALVVAAVVYCCLLDDEGNGDMLHLTTEEKLALANARGNSVHQAALPKQTAAGSKCRLLSGGLLDWKAWYLGIVSLLIATPVYAFMFFSPELIHTILGASASPWMVDMLNGLPYLCGALMMISVGQTINFFAERFYHGSVSMILAAVLAIGFPMVYERSSPIVALVNVCLLYGVAAAVYIPMDTMPSAYCSESAESYSILNSIKSISGIIGPPLFGAVREAVDGPTAIAVLGLSEVLGLTLFLIFFMLIGELKASVRCTELPTEQIEHSKSFDNEASSDSDLQSAYRCATALESQLLAKTSWKEGRALPGFHLSAGSFQSKVPDMAKFGRSEQLHFAVQAVMAYREKHGQLPPVRDAAAADECVQLAKDMNSARTSEGEPSVFVEEVEADVVKNVAMFARCMISPMAAFLGGVVAQEVVKFTGKYTPLHQFLYLDMFELCPASEPPDWKPLGSRYDDQIAIFGSAIQQAISNMKLFLVGAGALGCEFLKSFAMIGASCGSGKVLVTDMDRIEISNLNRQFLFGQYCTRASPRRLLPPESKDCFRAAMGRGGGRGGGPKKGEVQANPAEANAVDPKVISEILERLAKLEKWKAKWKERKERKRQKKDKADKKKQKRSLRKNEEEERTKKRAKKDVSSSPAPVSNAPPPEVDAAVKKPTAAKSKPKAKAKNLAALPAPVKGEPSQGSHEQLARNAPKEAAKPVEAAKGEQAKTEPEDAANKVVPSDPRAAHCCYDMLQIDRTATVEQVKRAYRSLAIKMHPDKGGSHKAFCALQLAFDVLQDEVERQAYDRELRESRSRDGQVGQAVDSAPVVQPAAVSPVMLRDALMGTPPRHWPEMLKELLTVNLKLLQEFLNMSQQQQNEVAKEHQESHPQHSKAGVPGICRSGNFYYAKASRAHISINSKPATLVEAIDANIALKQIWNIVKKYPDDLEGGLRRAVKERREIDQDTIFFMRFRLDFRWESIRITTPQSSDVESMLRDRRTLLQLAERRASKEEFQKAQQAMKENAQEELVAQRNYASVRQQLVAEVAREVLWRHAADSRSLLSLKNRADEAASDPESSDSDTTDVGSSKSQVAARAAKAMNADLKVDAMEVRVGPDTEDTFDDAFWDSLDCVVNALDNIQARMYVDSRCVWFSKPLLESGTLGTKANVQVVLPKMTQSYGDSQDPPEESIPLCTVKHFPNAIEHTIEWAREAFEQLFVETPREGNSFLEDPESYLRKLPTTGSGTSQVQRLRSLQYMLEKRTMPFDACAEYAVMEFQEKFHDSIVQLLHTFPLDHVTSEGTKFWSGPKRPPAPIKFDANDALHVDFLLAAANLYAASLGVPENRDRTAVARMAAAVKVPDFRPREMKIKVDDKDTSGEACIDDDALARKLTVEMSEKVKSLKVTPDLRPAEFEKDDDSNFHIQFIAAAANLRARNYKIQEVDFLKVKMTAGKIIPAIATTTAMVTGLVSAELLKIATLRNRKVEDFKNAFVTLALPLWVLSEPLPPLKTVSKEHDPIVMGPVKARPEGFTTWDKVECKLGDVTLKEFLDWLTAEVSIEVMIMSSGNTCLYNSYIPAHKKRLQEKITTLWETITKQKLSQKKTYLTLEVSASDLDEGIDVVIPTVKFQFR</sequence>
<dbReference type="SMART" id="SM00271">
    <property type="entry name" value="DnaJ"/>
    <property type="match status" value="1"/>
</dbReference>
<evidence type="ECO:0000256" key="4">
    <source>
        <dbReference type="ARBA" id="ARBA00022598"/>
    </source>
</evidence>
<name>A0A1Q9DYX5_SYMMI</name>
<keyword evidence="7" id="KW-0067">ATP-binding</keyword>
<feature type="transmembrane region" description="Helical" evidence="10">
    <location>
        <begin position="186"/>
        <end position="206"/>
    </location>
</feature>
<feature type="domain" description="J" evidence="11">
    <location>
        <begin position="923"/>
        <end position="984"/>
    </location>
</feature>
<feature type="transmembrane region" description="Helical" evidence="10">
    <location>
        <begin position="90"/>
        <end position="109"/>
    </location>
</feature>
<dbReference type="CDD" id="cd17319">
    <property type="entry name" value="MFS_ExuT_GudP_like"/>
    <property type="match status" value="1"/>
</dbReference>
<feature type="compositionally biased region" description="Basic and acidic residues" evidence="9">
    <location>
        <begin position="886"/>
        <end position="910"/>
    </location>
</feature>
<dbReference type="Gene3D" id="3.40.50.720">
    <property type="entry name" value="NAD(P)-binding Rossmann-like Domain"/>
    <property type="match status" value="2"/>
</dbReference>
<evidence type="ECO:0000313" key="14">
    <source>
        <dbReference type="Proteomes" id="UP000186817"/>
    </source>
</evidence>
<dbReference type="GO" id="GO:0006511">
    <property type="term" value="P:ubiquitin-dependent protein catabolic process"/>
    <property type="evidence" value="ECO:0007669"/>
    <property type="project" value="TreeGrafter"/>
</dbReference>
<evidence type="ECO:0000256" key="8">
    <source>
        <dbReference type="PROSITE-ProRule" id="PRU10132"/>
    </source>
</evidence>
<dbReference type="EMBL" id="LSRX01000330">
    <property type="protein sequence ID" value="OLQ00381.1"/>
    <property type="molecule type" value="Genomic_DNA"/>
</dbReference>
<dbReference type="GO" id="GO:0022857">
    <property type="term" value="F:transmembrane transporter activity"/>
    <property type="evidence" value="ECO:0007669"/>
    <property type="project" value="InterPro"/>
</dbReference>
<keyword evidence="4" id="KW-0436">Ligase</keyword>
<dbReference type="InterPro" id="IPR036259">
    <property type="entry name" value="MFS_trans_sf"/>
</dbReference>
<dbReference type="PROSITE" id="PS00636">
    <property type="entry name" value="DNAJ_1"/>
    <property type="match status" value="1"/>
</dbReference>
<feature type="transmembrane region" description="Helical" evidence="10">
    <location>
        <begin position="261"/>
        <end position="281"/>
    </location>
</feature>
<dbReference type="Gene3D" id="3.40.50.12550">
    <property type="entry name" value="Ubiquitin-activating enzyme E1, inactive adenylation domain, subdomain 2"/>
    <property type="match status" value="1"/>
</dbReference>
<dbReference type="InterPro" id="IPR001623">
    <property type="entry name" value="DnaJ_domain"/>
</dbReference>
<dbReference type="InterPro" id="IPR042063">
    <property type="entry name" value="Ubi_acti_E1_SCCH"/>
</dbReference>
<dbReference type="PROSITE" id="PS00865">
    <property type="entry name" value="UBIQUITIN_ACTIVAT_2"/>
    <property type="match status" value="1"/>
</dbReference>
<evidence type="ECO:0000313" key="13">
    <source>
        <dbReference type="EMBL" id="OLQ00381.1"/>
    </source>
</evidence>
<evidence type="ECO:0000256" key="10">
    <source>
        <dbReference type="SAM" id="Phobius"/>
    </source>
</evidence>
<feature type="region of interest" description="Disordered" evidence="9">
    <location>
        <begin position="738"/>
        <end position="760"/>
    </location>
</feature>
<dbReference type="InterPro" id="IPR033127">
    <property type="entry name" value="UBQ-activ_enz_E1_Cys_AS"/>
</dbReference>
<dbReference type="GO" id="GO:0004839">
    <property type="term" value="F:ubiquitin activating enzyme activity"/>
    <property type="evidence" value="ECO:0007669"/>
    <property type="project" value="TreeGrafter"/>
</dbReference>
<dbReference type="PANTHER" id="PTHR10953:SF4">
    <property type="entry name" value="UBIQUITIN-ACTIVATING ENZYME E1 C-TERMINAL DOMAIN-CONTAINING PROTEIN"/>
    <property type="match status" value="1"/>
</dbReference>
<dbReference type="Proteomes" id="UP000186817">
    <property type="component" value="Unassembled WGS sequence"/>
</dbReference>
<gene>
    <name evidence="13" type="primary">UBA1</name>
    <name evidence="13" type="ORF">AK812_SmicGene16967</name>
</gene>
<feature type="transmembrane region" description="Helical" evidence="10">
    <location>
        <begin position="149"/>
        <end position="174"/>
    </location>
</feature>
<keyword evidence="14" id="KW-1185">Reference proteome</keyword>
<comment type="caution">
    <text evidence="13">The sequence shown here is derived from an EMBL/GenBank/DDBJ whole genome shotgun (WGS) entry which is preliminary data.</text>
</comment>
<keyword evidence="6" id="KW-0833">Ubl conjugation pathway</keyword>
<dbReference type="InterPro" id="IPR020846">
    <property type="entry name" value="MFS_dom"/>
</dbReference>
<dbReference type="SUPFAM" id="SSF103473">
    <property type="entry name" value="MFS general substrate transporter"/>
    <property type="match status" value="1"/>
</dbReference>
<evidence type="ECO:0000256" key="3">
    <source>
        <dbReference type="ARBA" id="ARBA00005673"/>
    </source>
</evidence>
<dbReference type="InterPro" id="IPR045886">
    <property type="entry name" value="ThiF/MoeB/HesA"/>
</dbReference>
<feature type="transmembrane region" description="Helical" evidence="10">
    <location>
        <begin position="421"/>
        <end position="442"/>
    </location>
</feature>
<dbReference type="Pfam" id="PF07690">
    <property type="entry name" value="MFS_1"/>
    <property type="match status" value="1"/>
</dbReference>
<dbReference type="SUPFAM" id="SSF46565">
    <property type="entry name" value="Chaperone J-domain"/>
    <property type="match status" value="1"/>
</dbReference>
<dbReference type="Gene3D" id="1.10.10.2660">
    <property type="entry name" value="Ubiquitin-activating enzyme E1, SCCH domain"/>
    <property type="match status" value="1"/>
</dbReference>
<dbReference type="GO" id="GO:0006974">
    <property type="term" value="P:DNA damage response"/>
    <property type="evidence" value="ECO:0007669"/>
    <property type="project" value="TreeGrafter"/>
</dbReference>
<dbReference type="Gene3D" id="1.10.287.110">
    <property type="entry name" value="DnaJ domain"/>
    <property type="match status" value="1"/>
</dbReference>
<feature type="transmembrane region" description="Helical" evidence="10">
    <location>
        <begin position="328"/>
        <end position="349"/>
    </location>
</feature>
<keyword evidence="10" id="KW-1133">Transmembrane helix</keyword>
<dbReference type="InterPro" id="IPR035985">
    <property type="entry name" value="Ubiquitin-activating_enz"/>
</dbReference>
<feature type="domain" description="Major facilitator superfamily (MFS) profile" evidence="12">
    <location>
        <begin position="25"/>
        <end position="446"/>
    </location>
</feature>
<dbReference type="CDD" id="cd06257">
    <property type="entry name" value="DnaJ"/>
    <property type="match status" value="1"/>
</dbReference>
<dbReference type="Pfam" id="PF00226">
    <property type="entry name" value="DnaJ"/>
    <property type="match status" value="1"/>
</dbReference>
<dbReference type="PROSITE" id="PS50076">
    <property type="entry name" value="DNAJ_2"/>
    <property type="match status" value="1"/>
</dbReference>
<dbReference type="PANTHER" id="PTHR10953">
    <property type="entry name" value="UBIQUITIN-ACTIVATING ENZYME E1"/>
    <property type="match status" value="1"/>
</dbReference>
<dbReference type="SUPFAM" id="SSF69572">
    <property type="entry name" value="Activating enzymes of the ubiquitin-like proteins"/>
    <property type="match status" value="3"/>
</dbReference>
<comment type="pathway">
    <text evidence="2">Protein modification; protein ubiquitination.</text>
</comment>
<evidence type="ECO:0000259" key="11">
    <source>
        <dbReference type="PROSITE" id="PS50076"/>
    </source>
</evidence>
<feature type="transmembrane region" description="Helical" evidence="10">
    <location>
        <begin position="301"/>
        <end position="321"/>
    </location>
</feature>
<feature type="transmembrane region" description="Helical" evidence="10">
    <location>
        <begin position="355"/>
        <end position="373"/>
    </location>
</feature>
<feature type="compositionally biased region" description="Acidic residues" evidence="9">
    <location>
        <begin position="1246"/>
        <end position="1257"/>
    </location>
</feature>
<dbReference type="PROSITE" id="PS50850">
    <property type="entry name" value="MFS"/>
    <property type="match status" value="1"/>
</dbReference>
<feature type="transmembrane region" description="Helical" evidence="10">
    <location>
        <begin position="115"/>
        <end position="137"/>
    </location>
</feature>
<reference evidence="13 14" key="1">
    <citation type="submission" date="2016-02" db="EMBL/GenBank/DDBJ databases">
        <title>Genome analysis of coral dinoflagellate symbionts highlights evolutionary adaptations to a symbiotic lifestyle.</title>
        <authorList>
            <person name="Aranda M."/>
            <person name="Li Y."/>
            <person name="Liew Y.J."/>
            <person name="Baumgarten S."/>
            <person name="Simakov O."/>
            <person name="Wilson M."/>
            <person name="Piel J."/>
            <person name="Ashoor H."/>
            <person name="Bougouffa S."/>
            <person name="Bajic V.B."/>
            <person name="Ryu T."/>
            <person name="Ravasi T."/>
            <person name="Bayer T."/>
            <person name="Micklem G."/>
            <person name="Kim H."/>
            <person name="Bhak J."/>
            <person name="Lajeunesse T.C."/>
            <person name="Voolstra C.R."/>
        </authorList>
    </citation>
    <scope>NUCLEOTIDE SEQUENCE [LARGE SCALE GENOMIC DNA]</scope>
    <source>
        <strain evidence="13 14">CCMP2467</strain>
    </source>
</reference>
<dbReference type="SMART" id="SM00985">
    <property type="entry name" value="UBA_e1_C"/>
    <property type="match status" value="1"/>
</dbReference>
<dbReference type="InterPro" id="IPR000594">
    <property type="entry name" value="ThiF_NAD_FAD-bd"/>
</dbReference>
<dbReference type="PRINTS" id="PR00625">
    <property type="entry name" value="JDOMAIN"/>
</dbReference>
<dbReference type="GO" id="GO:0005634">
    <property type="term" value="C:nucleus"/>
    <property type="evidence" value="ECO:0007669"/>
    <property type="project" value="TreeGrafter"/>
</dbReference>
<keyword evidence="10" id="KW-0812">Transmembrane</keyword>
<feature type="active site" description="Glycyl thioester intermediate" evidence="8">
    <location>
        <position position="1368"/>
    </location>
</feature>